<feature type="repeat" description="ANK" evidence="3">
    <location>
        <begin position="19"/>
        <end position="51"/>
    </location>
</feature>
<keyword evidence="1" id="KW-0677">Repeat</keyword>
<evidence type="ECO:0000256" key="3">
    <source>
        <dbReference type="PROSITE-ProRule" id="PRU00023"/>
    </source>
</evidence>
<accession>A0AAE0GNC0</accession>
<dbReference type="PROSITE" id="PS50088">
    <property type="entry name" value="ANK_REPEAT"/>
    <property type="match status" value="3"/>
</dbReference>
<gene>
    <name evidence="4" type="ORF">CYMTET_11022</name>
</gene>
<dbReference type="EMBL" id="LGRX02003977">
    <property type="protein sequence ID" value="KAK3281172.1"/>
    <property type="molecule type" value="Genomic_DNA"/>
</dbReference>
<dbReference type="InterPro" id="IPR002110">
    <property type="entry name" value="Ankyrin_rpt"/>
</dbReference>
<dbReference type="Gene3D" id="1.25.40.20">
    <property type="entry name" value="Ankyrin repeat-containing domain"/>
    <property type="match status" value="1"/>
</dbReference>
<evidence type="ECO:0000256" key="1">
    <source>
        <dbReference type="ARBA" id="ARBA00022737"/>
    </source>
</evidence>
<protein>
    <recommendedName>
        <fullName evidence="6">Ankyrin repeat domain-containing protein</fullName>
    </recommendedName>
</protein>
<comment type="caution">
    <text evidence="4">The sequence shown here is derived from an EMBL/GenBank/DDBJ whole genome shotgun (WGS) entry which is preliminary data.</text>
</comment>
<evidence type="ECO:0000313" key="4">
    <source>
        <dbReference type="EMBL" id="KAK3281172.1"/>
    </source>
</evidence>
<dbReference type="AlphaFoldDB" id="A0AAE0GNC0"/>
<feature type="repeat" description="ANK" evidence="3">
    <location>
        <begin position="52"/>
        <end position="84"/>
    </location>
</feature>
<evidence type="ECO:0000313" key="5">
    <source>
        <dbReference type="Proteomes" id="UP001190700"/>
    </source>
</evidence>
<dbReference type="PANTHER" id="PTHR24198">
    <property type="entry name" value="ANKYRIN REPEAT AND PROTEIN KINASE DOMAIN-CONTAINING PROTEIN"/>
    <property type="match status" value="1"/>
</dbReference>
<keyword evidence="2 3" id="KW-0040">ANK repeat</keyword>
<keyword evidence="5" id="KW-1185">Reference proteome</keyword>
<feature type="repeat" description="ANK" evidence="3">
    <location>
        <begin position="85"/>
        <end position="106"/>
    </location>
</feature>
<sequence length="129" mass="14236">MAMRSTSFFDWSFCFLCPQQNSPVHEAAQNGDDDLLRALLATGANVNEKGERGFTPLHFSASAGNYDVARILLESGADPLLQNEDGHAPLHFAVAEHHDDIAKLLLGALAMKQSLPEPQRRRNSFFERG</sequence>
<organism evidence="4 5">
    <name type="scientific">Cymbomonas tetramitiformis</name>
    <dbReference type="NCBI Taxonomy" id="36881"/>
    <lineage>
        <taxon>Eukaryota</taxon>
        <taxon>Viridiplantae</taxon>
        <taxon>Chlorophyta</taxon>
        <taxon>Pyramimonadophyceae</taxon>
        <taxon>Pyramimonadales</taxon>
        <taxon>Pyramimonadaceae</taxon>
        <taxon>Cymbomonas</taxon>
    </lineage>
</organism>
<reference evidence="4 5" key="1">
    <citation type="journal article" date="2015" name="Genome Biol. Evol.">
        <title>Comparative Genomics of a Bacterivorous Green Alga Reveals Evolutionary Causalities and Consequences of Phago-Mixotrophic Mode of Nutrition.</title>
        <authorList>
            <person name="Burns J.A."/>
            <person name="Paasch A."/>
            <person name="Narechania A."/>
            <person name="Kim E."/>
        </authorList>
    </citation>
    <scope>NUCLEOTIDE SEQUENCE [LARGE SCALE GENOMIC DNA]</scope>
    <source>
        <strain evidence="4 5">PLY_AMNH</strain>
    </source>
</reference>
<dbReference type="PANTHER" id="PTHR24198:SF165">
    <property type="entry name" value="ANKYRIN REPEAT-CONTAINING PROTEIN-RELATED"/>
    <property type="match status" value="1"/>
</dbReference>
<dbReference type="SMART" id="SM00248">
    <property type="entry name" value="ANK"/>
    <property type="match status" value="3"/>
</dbReference>
<proteinExistence type="predicted"/>
<name>A0AAE0GNC0_9CHLO</name>
<evidence type="ECO:0008006" key="6">
    <source>
        <dbReference type="Google" id="ProtNLM"/>
    </source>
</evidence>
<dbReference type="Pfam" id="PF12796">
    <property type="entry name" value="Ank_2"/>
    <property type="match status" value="1"/>
</dbReference>
<dbReference type="InterPro" id="IPR036770">
    <property type="entry name" value="Ankyrin_rpt-contain_sf"/>
</dbReference>
<dbReference type="PROSITE" id="PS50297">
    <property type="entry name" value="ANK_REP_REGION"/>
    <property type="match status" value="3"/>
</dbReference>
<dbReference type="SUPFAM" id="SSF48403">
    <property type="entry name" value="Ankyrin repeat"/>
    <property type="match status" value="1"/>
</dbReference>
<dbReference type="Proteomes" id="UP001190700">
    <property type="component" value="Unassembled WGS sequence"/>
</dbReference>
<evidence type="ECO:0000256" key="2">
    <source>
        <dbReference type="ARBA" id="ARBA00023043"/>
    </source>
</evidence>